<dbReference type="OrthoDB" id="9785192at2"/>
<evidence type="ECO:0000313" key="3">
    <source>
        <dbReference type="Proteomes" id="UP000027946"/>
    </source>
</evidence>
<dbReference type="STRING" id="1121324.CLIT_11c00660"/>
<feature type="chain" id="PRO_5030002476" description="26 kDa periplasmic immunogenic protein" evidence="1">
    <location>
        <begin position="22"/>
        <end position="231"/>
    </location>
</feature>
<comment type="caution">
    <text evidence="2">The sequence shown here is derived from an EMBL/GenBank/DDBJ whole genome shotgun (WGS) entry which is preliminary data.</text>
</comment>
<dbReference type="AlphaFoldDB" id="A0A069RE69"/>
<protein>
    <recommendedName>
        <fullName evidence="4">26 kDa periplasmic immunogenic protein</fullName>
    </recommendedName>
</protein>
<name>A0A069RE69_PEPLI</name>
<organism evidence="2 3">
    <name type="scientific">Peptoclostridium litorale DSM 5388</name>
    <dbReference type="NCBI Taxonomy" id="1121324"/>
    <lineage>
        <taxon>Bacteria</taxon>
        <taxon>Bacillati</taxon>
        <taxon>Bacillota</taxon>
        <taxon>Clostridia</taxon>
        <taxon>Peptostreptococcales</taxon>
        <taxon>Peptoclostridiaceae</taxon>
        <taxon>Peptoclostridium</taxon>
    </lineage>
</organism>
<dbReference type="RefSeq" id="WP_038264896.1">
    <property type="nucleotide sequence ID" value="NZ_FSRH01000002.1"/>
</dbReference>
<reference evidence="2 3" key="1">
    <citation type="submission" date="2014-03" db="EMBL/GenBank/DDBJ databases">
        <title>Genome sequence of Clostridium litorale W6, DSM 5388.</title>
        <authorList>
            <person name="Poehlein A."/>
            <person name="Jagirdar A."/>
            <person name="Khonsari B."/>
            <person name="Chibani C.M."/>
            <person name="Gutierrez Gutierrez D.A."/>
            <person name="Davydova E."/>
            <person name="Alghaithi H.S."/>
            <person name="Nair K.P."/>
            <person name="Dhamotharan K."/>
            <person name="Chandran L."/>
            <person name="G W."/>
            <person name="Daniel R."/>
        </authorList>
    </citation>
    <scope>NUCLEOTIDE SEQUENCE [LARGE SCALE GENOMIC DNA]</scope>
    <source>
        <strain evidence="2 3">W6</strain>
    </source>
</reference>
<dbReference type="Gene3D" id="3.30.70.2970">
    <property type="entry name" value="Protein of unknown function (DUF541), domain 2"/>
    <property type="match status" value="1"/>
</dbReference>
<keyword evidence="1" id="KW-0732">Signal</keyword>
<sequence>MKKLIASLFIVLLMISGVACAQEEPQRVITVSGAGEVSAVPDQASVNFSVDTVNKNAQNAVDENNAIVSKFKATLLDIGIEGKDIKTTSYNFFKDYDYSSEKGERIFVGYRLVNSFEVKIDEIDDVAAVLNKAVENGITGMNGVHFSVSNREELYNEALKKAVANGSQKAESLAQALGATIKSPARVVESGYAVPIERAVYMEKSVAAMDSAVISEGELTIKASVTMEYTY</sequence>
<dbReference type="GO" id="GO:0006974">
    <property type="term" value="P:DNA damage response"/>
    <property type="evidence" value="ECO:0007669"/>
    <property type="project" value="TreeGrafter"/>
</dbReference>
<feature type="signal peptide" evidence="1">
    <location>
        <begin position="1"/>
        <end position="21"/>
    </location>
</feature>
<dbReference type="InterPro" id="IPR052022">
    <property type="entry name" value="26kDa_periplasmic_antigen"/>
</dbReference>
<dbReference type="PANTHER" id="PTHR34387">
    <property type="entry name" value="SLR1258 PROTEIN"/>
    <property type="match status" value="1"/>
</dbReference>
<keyword evidence="3" id="KW-1185">Reference proteome</keyword>
<dbReference type="eggNOG" id="COG2968">
    <property type="taxonomic scope" value="Bacteria"/>
</dbReference>
<gene>
    <name evidence="2" type="ORF">CLIT_11c00660</name>
</gene>
<evidence type="ECO:0000256" key="1">
    <source>
        <dbReference type="SAM" id="SignalP"/>
    </source>
</evidence>
<evidence type="ECO:0008006" key="4">
    <source>
        <dbReference type="Google" id="ProtNLM"/>
    </source>
</evidence>
<dbReference type="PANTHER" id="PTHR34387:SF2">
    <property type="entry name" value="SLR1258 PROTEIN"/>
    <property type="match status" value="1"/>
</dbReference>
<evidence type="ECO:0000313" key="2">
    <source>
        <dbReference type="EMBL" id="KDR95038.1"/>
    </source>
</evidence>
<dbReference type="PROSITE" id="PS51257">
    <property type="entry name" value="PROKAR_LIPOPROTEIN"/>
    <property type="match status" value="1"/>
</dbReference>
<dbReference type="Gene3D" id="3.30.110.170">
    <property type="entry name" value="Protein of unknown function (DUF541), domain 1"/>
    <property type="match status" value="1"/>
</dbReference>
<accession>A0A069RE69</accession>
<dbReference type="Proteomes" id="UP000027946">
    <property type="component" value="Unassembled WGS sequence"/>
</dbReference>
<dbReference type="EMBL" id="JJMM01000011">
    <property type="protein sequence ID" value="KDR95038.1"/>
    <property type="molecule type" value="Genomic_DNA"/>
</dbReference>
<proteinExistence type="predicted"/>
<dbReference type="InterPro" id="IPR007497">
    <property type="entry name" value="SIMPL/DUF541"/>
</dbReference>
<dbReference type="Pfam" id="PF04402">
    <property type="entry name" value="SIMPL"/>
    <property type="match status" value="1"/>
</dbReference>